<dbReference type="AlphaFoldDB" id="A0A395WDF6"/>
<dbReference type="InterPro" id="IPR020627">
    <property type="entry name" value="KhpA"/>
</dbReference>
<dbReference type="Proteomes" id="UP000285288">
    <property type="component" value="Unassembled WGS sequence"/>
</dbReference>
<dbReference type="CDD" id="cd22533">
    <property type="entry name" value="KH-II_YlqC-like"/>
    <property type="match status" value="1"/>
</dbReference>
<evidence type="ECO:0000313" key="8">
    <source>
        <dbReference type="Proteomes" id="UP000285288"/>
    </source>
</evidence>
<dbReference type="Proteomes" id="UP000284651">
    <property type="component" value="Unassembled WGS sequence"/>
</dbReference>
<organism evidence="2 5">
    <name type="scientific">Holdemanella biformis</name>
    <dbReference type="NCBI Taxonomy" id="1735"/>
    <lineage>
        <taxon>Bacteria</taxon>
        <taxon>Bacillati</taxon>
        <taxon>Bacillota</taxon>
        <taxon>Erysipelotrichia</taxon>
        <taxon>Erysipelotrichales</taxon>
        <taxon>Erysipelotrichaceae</taxon>
        <taxon>Holdemanella</taxon>
    </lineage>
</organism>
<dbReference type="EMBL" id="QRVM01000019">
    <property type="protein sequence ID" value="RGS46764.1"/>
    <property type="molecule type" value="Genomic_DNA"/>
</dbReference>
<dbReference type="Proteomes" id="UP000265489">
    <property type="component" value="Unassembled WGS sequence"/>
</dbReference>
<evidence type="ECO:0000313" key="7">
    <source>
        <dbReference type="Proteomes" id="UP000285274"/>
    </source>
</evidence>
<protein>
    <submittedName>
        <fullName evidence="2">KH domain-containing protein</fullName>
    </submittedName>
</protein>
<evidence type="ECO:0000313" key="2">
    <source>
        <dbReference type="EMBL" id="RGU92703.1"/>
    </source>
</evidence>
<dbReference type="GeneID" id="66579686"/>
<dbReference type="GO" id="GO:0003723">
    <property type="term" value="F:RNA binding"/>
    <property type="evidence" value="ECO:0007669"/>
    <property type="project" value="InterPro"/>
</dbReference>
<name>A0A395WDF6_9FIRM</name>
<dbReference type="EMBL" id="QSAT01000063">
    <property type="protein sequence ID" value="RGW71837.1"/>
    <property type="molecule type" value="Genomic_DNA"/>
</dbReference>
<dbReference type="EMBL" id="QRYQ01000005">
    <property type="protein sequence ID" value="RGU92703.1"/>
    <property type="molecule type" value="Genomic_DNA"/>
</dbReference>
<evidence type="ECO:0000313" key="4">
    <source>
        <dbReference type="EMBL" id="RHB09230.1"/>
    </source>
</evidence>
<accession>A0A395WDF6</accession>
<sequence>MIDLEKTLLDICLPLVDDQKALSVKTMATTNENEILLYVYANSEDVARLIGRKGIMASSIRQMMSIAARDVHKRISVKFEAY</sequence>
<gene>
    <name evidence="4" type="ORF">DW907_00775</name>
    <name evidence="3" type="ORF">DWV56_12015</name>
    <name evidence="2" type="ORF">DWW32_04625</name>
    <name evidence="1" type="ORF">DWX92_05400</name>
</gene>
<dbReference type="RefSeq" id="WP_003865918.1">
    <property type="nucleotide sequence ID" value="NZ_CABLCL010000109.1"/>
</dbReference>
<reference evidence="5 6" key="1">
    <citation type="submission" date="2018-08" db="EMBL/GenBank/DDBJ databases">
        <title>A genome reference for cultivated species of the human gut microbiota.</title>
        <authorList>
            <person name="Zou Y."/>
            <person name="Xue W."/>
            <person name="Luo G."/>
        </authorList>
    </citation>
    <scope>NUCLEOTIDE SEQUENCE [LARGE SCALE GENOMIC DNA]</scope>
    <source>
        <strain evidence="3 6">AF10-31</strain>
        <strain evidence="2 5">AF15-20</strain>
        <strain evidence="1 7">AF22-10AC</strain>
        <strain evidence="4 8">AM42-13AC</strain>
    </source>
</reference>
<proteinExistence type="predicted"/>
<evidence type="ECO:0000313" key="6">
    <source>
        <dbReference type="Proteomes" id="UP000284651"/>
    </source>
</evidence>
<evidence type="ECO:0000313" key="3">
    <source>
        <dbReference type="EMBL" id="RGW71837.1"/>
    </source>
</evidence>
<dbReference type="EMBL" id="QSGD01000002">
    <property type="protein sequence ID" value="RHB09230.1"/>
    <property type="molecule type" value="Genomic_DNA"/>
</dbReference>
<comment type="caution">
    <text evidence="2">The sequence shown here is derived from an EMBL/GenBank/DDBJ whole genome shotgun (WGS) entry which is preliminary data.</text>
</comment>
<evidence type="ECO:0000313" key="5">
    <source>
        <dbReference type="Proteomes" id="UP000265489"/>
    </source>
</evidence>
<dbReference type="Pfam" id="PF13083">
    <property type="entry name" value="KH_KhpA-B"/>
    <property type="match status" value="1"/>
</dbReference>
<evidence type="ECO:0000313" key="1">
    <source>
        <dbReference type="EMBL" id="RGS46764.1"/>
    </source>
</evidence>
<dbReference type="Proteomes" id="UP000285274">
    <property type="component" value="Unassembled WGS sequence"/>
</dbReference>